<proteinExistence type="predicted"/>
<evidence type="ECO:0000256" key="1">
    <source>
        <dbReference type="SAM" id="Phobius"/>
    </source>
</evidence>
<dbReference type="AlphaFoldDB" id="A0A382IE35"/>
<name>A0A382IE35_9ZZZZ</name>
<feature type="non-terminal residue" evidence="2">
    <location>
        <position position="1"/>
    </location>
</feature>
<reference evidence="2" key="1">
    <citation type="submission" date="2018-05" db="EMBL/GenBank/DDBJ databases">
        <authorList>
            <person name="Lanie J.A."/>
            <person name="Ng W.-L."/>
            <person name="Kazmierczak K.M."/>
            <person name="Andrzejewski T.M."/>
            <person name="Davidsen T.M."/>
            <person name="Wayne K.J."/>
            <person name="Tettelin H."/>
            <person name="Glass J.I."/>
            <person name="Rusch D."/>
            <person name="Podicherti R."/>
            <person name="Tsui H.-C.T."/>
            <person name="Winkler M.E."/>
        </authorList>
    </citation>
    <scope>NUCLEOTIDE SEQUENCE</scope>
</reference>
<feature type="non-terminal residue" evidence="2">
    <location>
        <position position="334"/>
    </location>
</feature>
<feature type="transmembrane region" description="Helical" evidence="1">
    <location>
        <begin position="222"/>
        <end position="242"/>
    </location>
</feature>
<gene>
    <name evidence="2" type="ORF">METZ01_LOCUS250489</name>
</gene>
<keyword evidence="1" id="KW-0472">Membrane</keyword>
<feature type="transmembrane region" description="Helical" evidence="1">
    <location>
        <begin position="194"/>
        <end position="210"/>
    </location>
</feature>
<keyword evidence="1" id="KW-1133">Transmembrane helix</keyword>
<feature type="transmembrane region" description="Helical" evidence="1">
    <location>
        <begin position="126"/>
        <end position="150"/>
    </location>
</feature>
<accession>A0A382IE35</accession>
<evidence type="ECO:0000313" key="2">
    <source>
        <dbReference type="EMBL" id="SVB97635.1"/>
    </source>
</evidence>
<protein>
    <submittedName>
        <fullName evidence="2">Uncharacterized protein</fullName>
    </submittedName>
</protein>
<organism evidence="2">
    <name type="scientific">marine metagenome</name>
    <dbReference type="NCBI Taxonomy" id="408172"/>
    <lineage>
        <taxon>unclassified sequences</taxon>
        <taxon>metagenomes</taxon>
        <taxon>ecological metagenomes</taxon>
    </lineage>
</organism>
<sequence length="334" mass="36619">MSNRNPTSGATLTHSRNNIFVAGVLLLLAAYIFLKRITLSEGALAFGDWLAMITAIQQNCSLKLSGAWTPPVQCLNTFLGDFVFPNPIIYLLVTMGLKIAMLYALYRVFVNLTPDHYKRMHRSTLALMIIVFLVIGGGGRFLIGGTELILNSSIYSGMWAHLLVLISLASFVKGRLVTAGAVIALAVFIHPANVFNVFVILLIVLFVQLLRPDRIFQPSRILLFFLFGTTALALQYIAAFGIPSLDVFTGFSFSADGPPIPDTGLETQKAALSNSDWYAYILSQDPDDLSLIWLLSSKLGAFYLSFFLVGIFLAGQVEGSYRPTVLLGRLPIVL</sequence>
<feature type="transmembrane region" description="Helical" evidence="1">
    <location>
        <begin position="291"/>
        <end position="314"/>
    </location>
</feature>
<feature type="transmembrane region" description="Helical" evidence="1">
    <location>
        <begin position="88"/>
        <end position="106"/>
    </location>
</feature>
<keyword evidence="1" id="KW-0812">Transmembrane</keyword>
<dbReference type="EMBL" id="UINC01066681">
    <property type="protein sequence ID" value="SVB97635.1"/>
    <property type="molecule type" value="Genomic_DNA"/>
</dbReference>
<feature type="transmembrane region" description="Helical" evidence="1">
    <location>
        <begin position="15"/>
        <end position="34"/>
    </location>
</feature>